<dbReference type="KEGG" id="vg:29063018"/>
<proteinExistence type="predicted"/>
<sequence>MLFLFFYYILRNILKTTKGMLHMAKTNIELVACEETYNSLVTFKSVDELNEVVRVYRDEIKKLDIRGDMKKNLSKLIMIIKEHSCKYFGVSFLTKRSMSKILEVSYKTIQRLMIRLRDLGMVKEYDMKRPSDMRQTSNIVTIQPIVKEEESNKEPAKTPVKCPTKKTTTQDLKTNTFKTYKQRNNNISTEDTLNNLKSAEFVAHWVNPRFTNLANSYFSKAKTIEELWRVVLQNNTTAAFNKEQEAHIGYIALKELVMKMKSGTRFNKSIFAYFHGVVDKLMGKFYFDKKFMDEENLEF</sequence>
<dbReference type="GeneID" id="29063018"/>
<dbReference type="Proteomes" id="UP000201239">
    <property type="component" value="Segment"/>
</dbReference>
<organism evidence="1 2">
    <name type="scientific">Bacillus phage SageFayge</name>
    <dbReference type="NCBI Taxonomy" id="1805954"/>
    <lineage>
        <taxon>Viruses</taxon>
        <taxon>Duplodnaviria</taxon>
        <taxon>Heunggongvirae</taxon>
        <taxon>Uroviricota</taxon>
        <taxon>Caudoviricetes</taxon>
        <taxon>Herelleviridae</taxon>
        <taxon>Bastillevirinae</taxon>
        <taxon>Wphvirus</taxon>
        <taxon>Wphvirus megatron</taxon>
    </lineage>
</organism>
<evidence type="ECO:0000313" key="1">
    <source>
        <dbReference type="EMBL" id="AMW63038.1"/>
    </source>
</evidence>
<dbReference type="EMBL" id="KU737350">
    <property type="protein sequence ID" value="AMW63038.1"/>
    <property type="molecule type" value="Genomic_DNA"/>
</dbReference>
<dbReference type="RefSeq" id="YP_009280921.1">
    <property type="nucleotide sequence ID" value="NC_031027.1"/>
</dbReference>
<reference evidence="2" key="1">
    <citation type="submission" date="2016-02" db="EMBL/GenBank/DDBJ databases">
        <authorList>
            <person name="Galindez B."/>
            <person name="Foltz S."/>
            <person name="Bersano I."/>
            <person name="Hermes F."/>
            <person name="Dandamudi K."/>
            <person name="Shi R."/>
            <person name="Carvalho R."/>
            <person name="Koparde V.N."/>
            <person name="Lee V."/>
            <person name="Buck G."/>
            <person name="Serrano M.G."/>
            <person name="Johnson A."/>
        </authorList>
    </citation>
    <scope>NUCLEOTIDE SEQUENCE [LARGE SCALE GENOMIC DNA]</scope>
</reference>
<gene>
    <name evidence="1" type="ORF">SAGEFAYGE_118</name>
</gene>
<protein>
    <submittedName>
        <fullName evidence="1">HTH binding domain protein</fullName>
    </submittedName>
</protein>
<evidence type="ECO:0000313" key="2">
    <source>
        <dbReference type="Proteomes" id="UP000201239"/>
    </source>
</evidence>
<accession>A0A143FMM7</accession>
<name>A0A143FMM7_9CAUD</name>